<evidence type="ECO:0000313" key="3">
    <source>
        <dbReference type="Proteomes" id="UP000019102"/>
    </source>
</evidence>
<evidence type="ECO:0000259" key="1">
    <source>
        <dbReference type="Pfam" id="PF12867"/>
    </source>
</evidence>
<dbReference type="InterPro" id="IPR034660">
    <property type="entry name" value="DinB/YfiT-like"/>
</dbReference>
<dbReference type="SUPFAM" id="SSF109854">
    <property type="entry name" value="DinB/YfiT-like putative metalloenzymes"/>
    <property type="match status" value="1"/>
</dbReference>
<dbReference type="STRING" id="1298598.JCM21714_2740"/>
<protein>
    <recommendedName>
        <fullName evidence="1">DinB-like domain-containing protein</fullName>
    </recommendedName>
</protein>
<dbReference type="EMBL" id="BAVS01000014">
    <property type="protein sequence ID" value="GAE93640.1"/>
    <property type="molecule type" value="Genomic_DNA"/>
</dbReference>
<accession>W4VJQ8</accession>
<dbReference type="Gene3D" id="1.20.120.450">
    <property type="entry name" value="dinb family like domain"/>
    <property type="match status" value="1"/>
</dbReference>
<proteinExistence type="predicted"/>
<dbReference type="eggNOG" id="COG2318">
    <property type="taxonomic scope" value="Bacteria"/>
</dbReference>
<dbReference type="Proteomes" id="UP000019102">
    <property type="component" value="Unassembled WGS sequence"/>
</dbReference>
<dbReference type="RefSeq" id="WP_035723978.1">
    <property type="nucleotide sequence ID" value="NZ_BAVS01000014.1"/>
</dbReference>
<dbReference type="OrthoDB" id="2932601at2"/>
<comment type="caution">
    <text evidence="2">The sequence shown here is derived from an EMBL/GenBank/DDBJ whole genome shotgun (WGS) entry which is preliminary data.</text>
</comment>
<organism evidence="2 3">
    <name type="scientific">Gracilibacillus boraciitolerans JCM 21714</name>
    <dbReference type="NCBI Taxonomy" id="1298598"/>
    <lineage>
        <taxon>Bacteria</taxon>
        <taxon>Bacillati</taxon>
        <taxon>Bacillota</taxon>
        <taxon>Bacilli</taxon>
        <taxon>Bacillales</taxon>
        <taxon>Bacillaceae</taxon>
        <taxon>Gracilibacillus</taxon>
    </lineage>
</organism>
<dbReference type="InterPro" id="IPR024775">
    <property type="entry name" value="DinB-like"/>
</dbReference>
<gene>
    <name evidence="2" type="ORF">JCM21714_2740</name>
</gene>
<dbReference type="Pfam" id="PF12867">
    <property type="entry name" value="DinB_2"/>
    <property type="match status" value="1"/>
</dbReference>
<evidence type="ECO:0000313" key="2">
    <source>
        <dbReference type="EMBL" id="GAE93640.1"/>
    </source>
</evidence>
<sequence>MVYDLKGEATMSPIVGMLYSAVKGNYERLQFITREMSQEEIDYNGPKNNYNSTAQLINHIFSVDIHWVYRIKGEPLSDSLKSKHRPMLDENNRLPMVKDKSWGLLMTECESLLVMLKEICTELTDNDLDNVVQFGLENEKQATIRWGGIWHMADHNRYHQAHINQLRKWYKKHSINF</sequence>
<name>W4VJQ8_9BACI</name>
<reference evidence="2 3" key="1">
    <citation type="journal article" date="2014" name="Genome Announc.">
        <title>Draft Genome Sequence of the Boron-Tolerant and Moderately Halotolerant Bacterium Gracilibacillus boraciitolerans JCM 21714T.</title>
        <authorList>
            <person name="Ahmed I."/>
            <person name="Oshima K."/>
            <person name="Suda W."/>
            <person name="Kitamura K."/>
            <person name="Iida T."/>
            <person name="Ohmori Y."/>
            <person name="Fujiwara T."/>
            <person name="Hattori M."/>
            <person name="Ohkuma M."/>
        </authorList>
    </citation>
    <scope>NUCLEOTIDE SEQUENCE [LARGE SCALE GENOMIC DNA]</scope>
    <source>
        <strain evidence="2 3">JCM 21714</strain>
    </source>
</reference>
<feature type="domain" description="DinB-like" evidence="1">
    <location>
        <begin position="25"/>
        <end position="163"/>
    </location>
</feature>
<dbReference type="AlphaFoldDB" id="W4VJQ8"/>
<keyword evidence="3" id="KW-1185">Reference proteome</keyword>